<accession>A0A4U1CNY1</accession>
<dbReference type="InterPro" id="IPR036597">
    <property type="entry name" value="Fido-like_dom_sf"/>
</dbReference>
<dbReference type="InterPro" id="IPR040198">
    <property type="entry name" value="Fido_containing"/>
</dbReference>
<dbReference type="PROSITE" id="PS51459">
    <property type="entry name" value="FIDO"/>
    <property type="match status" value="1"/>
</dbReference>
<evidence type="ECO:0000256" key="1">
    <source>
        <dbReference type="PIRSR" id="PIRSR640198-1"/>
    </source>
</evidence>
<evidence type="ECO:0000256" key="2">
    <source>
        <dbReference type="PIRSR" id="PIRSR640198-2"/>
    </source>
</evidence>
<dbReference type="RefSeq" id="WP_136835069.1">
    <property type="nucleotide sequence ID" value="NZ_SWBQ01000001.1"/>
</dbReference>
<protein>
    <submittedName>
        <fullName evidence="5">Fic family protein</fullName>
    </submittedName>
</protein>
<keyword evidence="2" id="KW-0067">ATP-binding</keyword>
<dbReference type="Proteomes" id="UP000307244">
    <property type="component" value="Unassembled WGS sequence"/>
</dbReference>
<dbReference type="GO" id="GO:0005524">
    <property type="term" value="F:ATP binding"/>
    <property type="evidence" value="ECO:0007669"/>
    <property type="project" value="UniProtKB-KW"/>
</dbReference>
<proteinExistence type="predicted"/>
<dbReference type="PANTHER" id="PTHR13504">
    <property type="entry name" value="FIDO DOMAIN-CONTAINING PROTEIN DDB_G0283145"/>
    <property type="match status" value="1"/>
</dbReference>
<keyword evidence="2" id="KW-0547">Nucleotide-binding</keyword>
<evidence type="ECO:0000256" key="3">
    <source>
        <dbReference type="PIRSR" id="PIRSR640198-3"/>
    </source>
</evidence>
<dbReference type="EMBL" id="SWBQ01000001">
    <property type="protein sequence ID" value="TKC09661.1"/>
    <property type="molecule type" value="Genomic_DNA"/>
</dbReference>
<sequence length="321" mass="36072">MSYNKPPYQITSEVLSLLTKVSEQIGAVNALHLNRPQTELRKANRIKTIQSTLAIEGNTISQEQITALLNNKRILALQKDILEVQNAIETYDNLHTFKPFQLKSVLNAHKTLMNGLIKDAGALRSGNVGIVKGSQITHVAPSGNMVPHLLKELLEYVKIDKDPILIKTCVFHYEFEFIHPFADGNGRMGRLWQTILLMKTYPVFEYLPIESIIKADQTKYYEALNKSDNLGQSTPFIIFMLGCIAKALDELIERPSAAPDQGSRILLFKEVVGKEHFTRKNYLQHFKGLSTATASRDLKVATETGVLQKTGDKNSSTYHFS</sequence>
<reference evidence="5 6" key="1">
    <citation type="submission" date="2019-04" db="EMBL/GenBank/DDBJ databases">
        <title>Pedobacter sp. RP-3-15 sp. nov., isolated from Arctic soil.</title>
        <authorList>
            <person name="Dahal R.H."/>
            <person name="Kim D.-U."/>
        </authorList>
    </citation>
    <scope>NUCLEOTIDE SEQUENCE [LARGE SCALE GENOMIC DNA]</scope>
    <source>
        <strain evidence="5 6">RP-3-15</strain>
    </source>
</reference>
<dbReference type="Gene3D" id="1.10.3290.10">
    <property type="entry name" value="Fido-like domain"/>
    <property type="match status" value="1"/>
</dbReference>
<feature type="active site" evidence="1">
    <location>
        <position position="179"/>
    </location>
</feature>
<dbReference type="OrthoDB" id="9814400at2"/>
<feature type="site" description="Important for autoinhibition of adenylyltransferase activity" evidence="3">
    <location>
        <position position="56"/>
    </location>
</feature>
<dbReference type="SUPFAM" id="SSF140931">
    <property type="entry name" value="Fic-like"/>
    <property type="match status" value="1"/>
</dbReference>
<keyword evidence="6" id="KW-1185">Reference proteome</keyword>
<feature type="binding site" evidence="2">
    <location>
        <begin position="220"/>
        <end position="221"/>
    </location>
    <ligand>
        <name>ATP</name>
        <dbReference type="ChEBI" id="CHEBI:30616"/>
    </ligand>
</feature>
<feature type="binding site" evidence="2">
    <location>
        <position position="229"/>
    </location>
    <ligand>
        <name>ATP</name>
        <dbReference type="ChEBI" id="CHEBI:30616"/>
    </ligand>
</feature>
<evidence type="ECO:0000313" key="5">
    <source>
        <dbReference type="EMBL" id="TKC09661.1"/>
    </source>
</evidence>
<dbReference type="Pfam" id="PF02661">
    <property type="entry name" value="Fic"/>
    <property type="match status" value="1"/>
</dbReference>
<name>A0A4U1CNY1_9SPHI</name>
<dbReference type="InterPro" id="IPR003812">
    <property type="entry name" value="Fido"/>
</dbReference>
<evidence type="ECO:0000259" key="4">
    <source>
        <dbReference type="PROSITE" id="PS51459"/>
    </source>
</evidence>
<gene>
    <name evidence="5" type="ORF">FA047_06145</name>
</gene>
<organism evidence="5 6">
    <name type="scientific">Pedobacter frigoris</name>
    <dbReference type="NCBI Taxonomy" id="2571272"/>
    <lineage>
        <taxon>Bacteria</taxon>
        <taxon>Pseudomonadati</taxon>
        <taxon>Bacteroidota</taxon>
        <taxon>Sphingobacteriia</taxon>
        <taxon>Sphingobacteriales</taxon>
        <taxon>Sphingobacteriaceae</taxon>
        <taxon>Pedobacter</taxon>
    </lineage>
</organism>
<feature type="binding site" evidence="2">
    <location>
        <begin position="183"/>
        <end position="190"/>
    </location>
    <ligand>
        <name>ATP</name>
        <dbReference type="ChEBI" id="CHEBI:30616"/>
    </ligand>
</feature>
<feature type="domain" description="Fido" evidence="4">
    <location>
        <begin position="100"/>
        <end position="242"/>
    </location>
</feature>
<dbReference type="PANTHER" id="PTHR13504:SF38">
    <property type="entry name" value="FIDO DOMAIN-CONTAINING PROTEIN"/>
    <property type="match status" value="1"/>
</dbReference>
<evidence type="ECO:0000313" key="6">
    <source>
        <dbReference type="Proteomes" id="UP000307244"/>
    </source>
</evidence>
<comment type="caution">
    <text evidence="5">The sequence shown here is derived from an EMBL/GenBank/DDBJ whole genome shotgun (WGS) entry which is preliminary data.</text>
</comment>
<dbReference type="AlphaFoldDB" id="A0A4U1CNY1"/>